<dbReference type="EMBL" id="NPKJ01000066">
    <property type="protein sequence ID" value="PAQ06374.1"/>
    <property type="molecule type" value="Genomic_DNA"/>
</dbReference>
<keyword evidence="10" id="KW-1185">Reference proteome</keyword>
<dbReference type="AlphaFoldDB" id="A0A271LE61"/>
<sequence>MRSIAKEFLLAAAVVIGVILTAGAQQKSLYERLGGQPAITAVVDRFVANLAADKRINTFFANTDIPALKSKLVDQICQASGGPCTYTGKDMKAAHQGLRITEADFNALVEDLTAALDHFKVPKQEKDELLGLLAPMKSDIVEG</sequence>
<dbReference type="Proteomes" id="UP000216442">
    <property type="component" value="Unassembled WGS sequence"/>
</dbReference>
<dbReference type="GO" id="GO:0020037">
    <property type="term" value="F:heme binding"/>
    <property type="evidence" value="ECO:0007669"/>
    <property type="project" value="InterPro"/>
</dbReference>
<keyword evidence="3 6" id="KW-0349">Heme</keyword>
<evidence type="ECO:0000313" key="10">
    <source>
        <dbReference type="Proteomes" id="UP000216442"/>
    </source>
</evidence>
<dbReference type="GO" id="GO:0005344">
    <property type="term" value="F:oxygen carrier activity"/>
    <property type="evidence" value="ECO:0007669"/>
    <property type="project" value="UniProtKB-UniRule"/>
</dbReference>
<comment type="similarity">
    <text evidence="1 6">Belongs to the truncated hemoglobin family. Group I subfamily.</text>
</comment>
<evidence type="ECO:0000256" key="8">
    <source>
        <dbReference type="PIRSR" id="PIRSR601486-1"/>
    </source>
</evidence>
<dbReference type="RefSeq" id="WP_095495021.1">
    <property type="nucleotide sequence ID" value="NZ_NPKJ01000066.1"/>
</dbReference>
<evidence type="ECO:0000256" key="3">
    <source>
        <dbReference type="ARBA" id="ARBA00022617"/>
    </source>
</evidence>
<evidence type="ECO:0000256" key="4">
    <source>
        <dbReference type="ARBA" id="ARBA00022723"/>
    </source>
</evidence>
<dbReference type="Pfam" id="PF01152">
    <property type="entry name" value="Bac_globin"/>
    <property type="match status" value="1"/>
</dbReference>
<evidence type="ECO:0000256" key="5">
    <source>
        <dbReference type="ARBA" id="ARBA00023004"/>
    </source>
</evidence>
<evidence type="ECO:0000256" key="2">
    <source>
        <dbReference type="ARBA" id="ARBA00022448"/>
    </source>
</evidence>
<dbReference type="InterPro" id="IPR001486">
    <property type="entry name" value="Hemoglobin_trunc"/>
</dbReference>
<reference evidence="9 10" key="1">
    <citation type="submission" date="2017-08" db="EMBL/GenBank/DDBJ databases">
        <title>Mesorhizobium wenxinae sp. nov., a novel rhizobial species isolated from root nodules of chickpea (Cicer arietinum L.).</title>
        <authorList>
            <person name="Zhang J."/>
        </authorList>
    </citation>
    <scope>NUCLEOTIDE SEQUENCE [LARGE SCALE GENOMIC DNA]</scope>
    <source>
        <strain evidence="9 10">SDW018</strain>
    </source>
</reference>
<evidence type="ECO:0000256" key="7">
    <source>
        <dbReference type="PIRSR" id="PIRSR002030-1"/>
    </source>
</evidence>
<proteinExistence type="inferred from homology"/>
<protein>
    <recommendedName>
        <fullName evidence="6">Group 1 truncated hemoglobin</fullName>
    </recommendedName>
</protein>
<gene>
    <name evidence="9" type="ORF">CIT26_24760</name>
</gene>
<keyword evidence="4 6" id="KW-0479">Metal-binding</keyword>
<feature type="binding site" description="distal binding residue" evidence="8">
    <location>
        <position position="95"/>
    </location>
    <ligand>
        <name>heme</name>
        <dbReference type="ChEBI" id="CHEBI:30413"/>
    </ligand>
    <ligandPart>
        <name>Fe</name>
        <dbReference type="ChEBI" id="CHEBI:18248"/>
    </ligandPart>
</feature>
<accession>A0A271LE61</accession>
<dbReference type="SUPFAM" id="SSF46458">
    <property type="entry name" value="Globin-like"/>
    <property type="match status" value="1"/>
</dbReference>
<dbReference type="InterPro" id="IPR016339">
    <property type="entry name" value="Hemoglobin_trunc_I"/>
</dbReference>
<comment type="caution">
    <text evidence="9">The sequence shown here is derived from an EMBL/GenBank/DDBJ whole genome shotgun (WGS) entry which is preliminary data.</text>
</comment>
<dbReference type="InterPro" id="IPR012292">
    <property type="entry name" value="Globin/Proto"/>
</dbReference>
<dbReference type="GO" id="GO:0019825">
    <property type="term" value="F:oxygen binding"/>
    <property type="evidence" value="ECO:0007669"/>
    <property type="project" value="InterPro"/>
</dbReference>
<name>A0A271LE61_9HYPH</name>
<evidence type="ECO:0000256" key="1">
    <source>
        <dbReference type="ARBA" id="ARBA00009660"/>
    </source>
</evidence>
<organism evidence="9 10">
    <name type="scientific">Mesorhizobium temperatum</name>
    <dbReference type="NCBI Taxonomy" id="241416"/>
    <lineage>
        <taxon>Bacteria</taxon>
        <taxon>Pseudomonadati</taxon>
        <taxon>Pseudomonadota</taxon>
        <taxon>Alphaproteobacteria</taxon>
        <taxon>Hyphomicrobiales</taxon>
        <taxon>Phyllobacteriaceae</taxon>
        <taxon>Mesorhizobium</taxon>
    </lineage>
</organism>
<keyword evidence="2 6" id="KW-0813">Transport</keyword>
<dbReference type="CDD" id="cd00454">
    <property type="entry name" value="TrHb1_N"/>
    <property type="match status" value="1"/>
</dbReference>
<evidence type="ECO:0000313" key="9">
    <source>
        <dbReference type="EMBL" id="PAQ06374.1"/>
    </source>
</evidence>
<dbReference type="Gene3D" id="1.10.490.10">
    <property type="entry name" value="Globins"/>
    <property type="match status" value="1"/>
</dbReference>
<dbReference type="InterPro" id="IPR009050">
    <property type="entry name" value="Globin-like_sf"/>
</dbReference>
<keyword evidence="5 6" id="KW-0408">Iron</keyword>
<evidence type="ECO:0000256" key="6">
    <source>
        <dbReference type="PIRNR" id="PIRNR002030"/>
    </source>
</evidence>
<feature type="binding site" description="proximal binding residue" evidence="7">
    <location>
        <position position="95"/>
    </location>
    <ligand>
        <name>heme</name>
        <dbReference type="ChEBI" id="CHEBI:30413"/>
    </ligand>
    <ligandPart>
        <name>Fe</name>
        <dbReference type="ChEBI" id="CHEBI:18248"/>
    </ligandPart>
</feature>
<keyword evidence="6" id="KW-0561">Oxygen transport</keyword>
<dbReference type="GO" id="GO:0046872">
    <property type="term" value="F:metal ion binding"/>
    <property type="evidence" value="ECO:0007669"/>
    <property type="project" value="UniProtKB-UniRule"/>
</dbReference>
<dbReference type="OrthoDB" id="9795814at2"/>
<dbReference type="PIRSF" id="PIRSF002030">
    <property type="entry name" value="Globin_Protozoa/Cyanobacteria"/>
    <property type="match status" value="1"/>
</dbReference>
<comment type="cofactor">
    <cofactor evidence="7">
        <name>heme</name>
        <dbReference type="ChEBI" id="CHEBI:30413"/>
    </cofactor>
    <text evidence="7">Binds 1 heme group per subunit.</text>
</comment>